<protein>
    <submittedName>
        <fullName evidence="1">Uncharacterized protein</fullName>
    </submittedName>
</protein>
<dbReference type="RefSeq" id="WP_201875759.1">
    <property type="nucleotide sequence ID" value="NZ_JAERRF010000009.1"/>
</dbReference>
<dbReference type="Proteomes" id="UP000634229">
    <property type="component" value="Unassembled WGS sequence"/>
</dbReference>
<organism evidence="1 2">
    <name type="scientific">Streptomyces coffeae</name>
    <dbReference type="NCBI Taxonomy" id="621382"/>
    <lineage>
        <taxon>Bacteria</taxon>
        <taxon>Bacillati</taxon>
        <taxon>Actinomycetota</taxon>
        <taxon>Actinomycetes</taxon>
        <taxon>Kitasatosporales</taxon>
        <taxon>Streptomycetaceae</taxon>
        <taxon>Streptomyces</taxon>
    </lineage>
</organism>
<proteinExistence type="predicted"/>
<dbReference type="EMBL" id="JAERRF010000009">
    <property type="protein sequence ID" value="MBL1098334.1"/>
    <property type="molecule type" value="Genomic_DNA"/>
</dbReference>
<evidence type="ECO:0000313" key="1">
    <source>
        <dbReference type="EMBL" id="MBL1098334.1"/>
    </source>
</evidence>
<sequence>MRATAEAKAKASQLLIERHPSEYAFIRAELRPHEENDGFLPSSFANGPQRAEVKRRVLGALADGTWTRSAPPKAWPR</sequence>
<comment type="caution">
    <text evidence="1">The sequence shown here is derived from an EMBL/GenBank/DDBJ whole genome shotgun (WGS) entry which is preliminary data.</text>
</comment>
<name>A0ABS1NED6_9ACTN</name>
<accession>A0ABS1NED6</accession>
<reference evidence="1 2" key="1">
    <citation type="submission" date="2021-01" db="EMBL/GenBank/DDBJ databases">
        <title>WGS of actinomycetes isolated from Thailand.</title>
        <authorList>
            <person name="Thawai C."/>
        </authorList>
    </citation>
    <scope>NUCLEOTIDE SEQUENCE [LARGE SCALE GENOMIC DNA]</scope>
    <source>
        <strain evidence="1 2">CA1R205</strain>
    </source>
</reference>
<evidence type="ECO:0000313" key="2">
    <source>
        <dbReference type="Proteomes" id="UP000634229"/>
    </source>
</evidence>
<keyword evidence="2" id="KW-1185">Reference proteome</keyword>
<gene>
    <name evidence="1" type="ORF">JK363_17010</name>
</gene>